<name>A0A5J9V725_9POAL</name>
<evidence type="ECO:0000313" key="3">
    <source>
        <dbReference type="EMBL" id="TVU31201.1"/>
    </source>
</evidence>
<dbReference type="EMBL" id="RWGY01000011">
    <property type="protein sequence ID" value="TVU31201.1"/>
    <property type="molecule type" value="Genomic_DNA"/>
</dbReference>
<evidence type="ECO:0008006" key="5">
    <source>
        <dbReference type="Google" id="ProtNLM"/>
    </source>
</evidence>
<proteinExistence type="predicted"/>
<feature type="non-terminal residue" evidence="3">
    <location>
        <position position="1"/>
    </location>
</feature>
<evidence type="ECO:0000313" key="4">
    <source>
        <dbReference type="Proteomes" id="UP000324897"/>
    </source>
</evidence>
<feature type="signal peptide" evidence="2">
    <location>
        <begin position="1"/>
        <end position="21"/>
    </location>
</feature>
<keyword evidence="4" id="KW-1185">Reference proteome</keyword>
<accession>A0A5J9V725</accession>
<comment type="caution">
    <text evidence="3">The sequence shown here is derived from an EMBL/GenBank/DDBJ whole genome shotgun (WGS) entry which is preliminary data.</text>
</comment>
<protein>
    <recommendedName>
        <fullName evidence="5">SH3 domain-containing protein</fullName>
    </recommendedName>
</protein>
<dbReference type="AlphaFoldDB" id="A0A5J9V725"/>
<sequence length="249" mass="27193">MAFCRFVRRSGLLCACGLPQAGLWVQTFGPGGCEYAVGFTLRRPSDVIHVVFVSKRPSSSHLPSSHFRFPEASRRRQAGSTHSCATDCLSASARDISLQPAAAPFPRFSSSARRISSLHPATAPFPAFFSQQLPRHLLTPTDGDPVRQHPAIAFTSHVHYDAPSEVEETAESVVDEHWLGELQNLNICNGEEGFLPRYAFKDKNDSVLTGSHNSVVEFVKLHSAVCGSKQEQHSNKTDPLPNTPADISS</sequence>
<evidence type="ECO:0000256" key="2">
    <source>
        <dbReference type="SAM" id="SignalP"/>
    </source>
</evidence>
<feature type="region of interest" description="Disordered" evidence="1">
    <location>
        <begin position="228"/>
        <end position="249"/>
    </location>
</feature>
<dbReference type="Proteomes" id="UP000324897">
    <property type="component" value="Chromosome 1"/>
</dbReference>
<dbReference type="Gramene" id="TVU31201">
    <property type="protein sequence ID" value="TVU31201"/>
    <property type="gene ID" value="EJB05_22879"/>
</dbReference>
<reference evidence="3 4" key="1">
    <citation type="journal article" date="2019" name="Sci. Rep.">
        <title>A high-quality genome of Eragrostis curvula grass provides insights into Poaceae evolution and supports new strategies to enhance forage quality.</title>
        <authorList>
            <person name="Carballo J."/>
            <person name="Santos B.A.C.M."/>
            <person name="Zappacosta D."/>
            <person name="Garbus I."/>
            <person name="Selva J.P."/>
            <person name="Gallo C.A."/>
            <person name="Diaz A."/>
            <person name="Albertini E."/>
            <person name="Caccamo M."/>
            <person name="Echenique V."/>
        </authorList>
    </citation>
    <scope>NUCLEOTIDE SEQUENCE [LARGE SCALE GENOMIC DNA]</scope>
    <source>
        <strain evidence="4">cv. Victoria</strain>
        <tissue evidence="3">Leaf</tissue>
    </source>
</reference>
<evidence type="ECO:0000256" key="1">
    <source>
        <dbReference type="SAM" id="MobiDB-lite"/>
    </source>
</evidence>
<feature type="chain" id="PRO_5023834737" description="SH3 domain-containing protein" evidence="2">
    <location>
        <begin position="22"/>
        <end position="249"/>
    </location>
</feature>
<organism evidence="3 4">
    <name type="scientific">Eragrostis curvula</name>
    <name type="common">weeping love grass</name>
    <dbReference type="NCBI Taxonomy" id="38414"/>
    <lineage>
        <taxon>Eukaryota</taxon>
        <taxon>Viridiplantae</taxon>
        <taxon>Streptophyta</taxon>
        <taxon>Embryophyta</taxon>
        <taxon>Tracheophyta</taxon>
        <taxon>Spermatophyta</taxon>
        <taxon>Magnoliopsida</taxon>
        <taxon>Liliopsida</taxon>
        <taxon>Poales</taxon>
        <taxon>Poaceae</taxon>
        <taxon>PACMAD clade</taxon>
        <taxon>Chloridoideae</taxon>
        <taxon>Eragrostideae</taxon>
        <taxon>Eragrostidinae</taxon>
        <taxon>Eragrostis</taxon>
    </lineage>
</organism>
<gene>
    <name evidence="3" type="ORF">EJB05_22879</name>
</gene>
<keyword evidence="2" id="KW-0732">Signal</keyword>